<dbReference type="InterPro" id="IPR006483">
    <property type="entry name" value="CRISPR-assoc_Cas3_HD"/>
</dbReference>
<feature type="domain" description="HD Cas3-type" evidence="9">
    <location>
        <begin position="100"/>
        <end position="317"/>
    </location>
</feature>
<dbReference type="RefSeq" id="WP_212675530.1">
    <property type="nucleotide sequence ID" value="NZ_JAGSPJ010000004.1"/>
</dbReference>
<proteinExistence type="inferred from homology"/>
<keyword evidence="8" id="KW-0051">Antiviral defense</keyword>
<evidence type="ECO:0000313" key="10">
    <source>
        <dbReference type="EMBL" id="MBR7800391.1"/>
    </source>
</evidence>
<evidence type="ECO:0000256" key="2">
    <source>
        <dbReference type="ARBA" id="ARBA00009046"/>
    </source>
</evidence>
<dbReference type="Gene3D" id="1.10.3210.30">
    <property type="match status" value="1"/>
</dbReference>
<dbReference type="SUPFAM" id="SSF52540">
    <property type="entry name" value="P-loop containing nucleoside triphosphate hydrolases"/>
    <property type="match status" value="1"/>
</dbReference>
<gene>
    <name evidence="10" type="primary">cas3f</name>
    <name evidence="10" type="ORF">KDM90_10340</name>
</gene>
<dbReference type="Pfam" id="PF21384">
    <property type="entry name" value="Cas3_I-F_Cas2"/>
    <property type="match status" value="1"/>
</dbReference>
<keyword evidence="5" id="KW-0378">Hydrolase</keyword>
<evidence type="ECO:0000256" key="4">
    <source>
        <dbReference type="ARBA" id="ARBA00022741"/>
    </source>
</evidence>
<dbReference type="InterPro" id="IPR048823">
    <property type="entry name" value="Cas3_I-F_Cas2"/>
</dbReference>
<dbReference type="EMBL" id="JAGSPJ010000004">
    <property type="protein sequence ID" value="MBR7800391.1"/>
    <property type="molecule type" value="Genomic_DNA"/>
</dbReference>
<dbReference type="Pfam" id="PF22590">
    <property type="entry name" value="Cas3-like_C_2"/>
    <property type="match status" value="1"/>
</dbReference>
<organism evidence="10 11">
    <name type="scientific">Undibacterium fentianense</name>
    <dbReference type="NCBI Taxonomy" id="2828728"/>
    <lineage>
        <taxon>Bacteria</taxon>
        <taxon>Pseudomonadati</taxon>
        <taxon>Pseudomonadota</taxon>
        <taxon>Betaproteobacteria</taxon>
        <taxon>Burkholderiales</taxon>
        <taxon>Oxalobacteraceae</taxon>
        <taxon>Undibacterium</taxon>
    </lineage>
</organism>
<dbReference type="InterPro" id="IPR038257">
    <property type="entry name" value="CRISPR-assoc_Cas3_HD_sf"/>
</dbReference>
<protein>
    <submittedName>
        <fullName evidence="10">Type I-F CRISPR-associated helicase Cas3</fullName>
    </submittedName>
</protein>
<dbReference type="GO" id="GO:0016787">
    <property type="term" value="F:hydrolase activity"/>
    <property type="evidence" value="ECO:0007669"/>
    <property type="project" value="UniProtKB-KW"/>
</dbReference>
<comment type="caution">
    <text evidence="10">The sequence shown here is derived from an EMBL/GenBank/DDBJ whole genome shotgun (WGS) entry which is preliminary data.</text>
</comment>
<evidence type="ECO:0000313" key="11">
    <source>
        <dbReference type="Proteomes" id="UP000678545"/>
    </source>
</evidence>
<comment type="similarity">
    <text evidence="1">In the N-terminal section; belongs to the CRISPR-associated nuclease Cas3-HD family.</text>
</comment>
<evidence type="ECO:0000256" key="7">
    <source>
        <dbReference type="ARBA" id="ARBA00022840"/>
    </source>
</evidence>
<keyword evidence="11" id="KW-1185">Reference proteome</keyword>
<dbReference type="NCBIfam" id="TIGR02562">
    <property type="entry name" value="cas3_yersinia"/>
    <property type="match status" value="1"/>
</dbReference>
<keyword evidence="7" id="KW-0067">ATP-binding</keyword>
<keyword evidence="4" id="KW-0547">Nucleotide-binding</keyword>
<keyword evidence="6" id="KW-0347">Helicase</keyword>
<accession>A0A941E2S4</accession>
<dbReference type="InterPro" id="IPR013395">
    <property type="entry name" value="CRISPR-assoc_Cas3_yers"/>
</dbReference>
<dbReference type="GO" id="GO:0005524">
    <property type="term" value="F:ATP binding"/>
    <property type="evidence" value="ECO:0007669"/>
    <property type="project" value="UniProtKB-KW"/>
</dbReference>
<dbReference type="GO" id="GO:0004386">
    <property type="term" value="F:helicase activity"/>
    <property type="evidence" value="ECO:0007669"/>
    <property type="project" value="UniProtKB-KW"/>
</dbReference>
<dbReference type="GO" id="GO:0046872">
    <property type="term" value="F:metal ion binding"/>
    <property type="evidence" value="ECO:0007669"/>
    <property type="project" value="UniProtKB-KW"/>
</dbReference>
<evidence type="ECO:0000256" key="6">
    <source>
        <dbReference type="ARBA" id="ARBA00022806"/>
    </source>
</evidence>
<keyword evidence="3" id="KW-0479">Metal-binding</keyword>
<reference evidence="10" key="1">
    <citation type="submission" date="2021-04" db="EMBL/GenBank/DDBJ databases">
        <title>novel species isolated from subtropical streams in China.</title>
        <authorList>
            <person name="Lu H."/>
        </authorList>
    </citation>
    <scope>NUCLEOTIDE SEQUENCE</scope>
    <source>
        <strain evidence="10">FT137W</strain>
    </source>
</reference>
<name>A0A941E2S4_9BURK</name>
<dbReference type="InterPro" id="IPR027417">
    <property type="entry name" value="P-loop_NTPase"/>
</dbReference>
<evidence type="ECO:0000256" key="3">
    <source>
        <dbReference type="ARBA" id="ARBA00022723"/>
    </source>
</evidence>
<evidence type="ECO:0000256" key="1">
    <source>
        <dbReference type="ARBA" id="ARBA00006847"/>
    </source>
</evidence>
<evidence type="ECO:0000256" key="5">
    <source>
        <dbReference type="ARBA" id="ARBA00022801"/>
    </source>
</evidence>
<comment type="similarity">
    <text evidence="2">In the central section; belongs to the CRISPR-associated helicase Cas3 family.</text>
</comment>
<dbReference type="AlphaFoldDB" id="A0A941E2S4"/>
<evidence type="ECO:0000259" key="9">
    <source>
        <dbReference type="PROSITE" id="PS51643"/>
    </source>
</evidence>
<dbReference type="PROSITE" id="PS51643">
    <property type="entry name" value="HD_CAS3"/>
    <property type="match status" value="1"/>
</dbReference>
<dbReference type="GO" id="GO:0051607">
    <property type="term" value="P:defense response to virus"/>
    <property type="evidence" value="ECO:0007669"/>
    <property type="project" value="UniProtKB-KW"/>
</dbReference>
<dbReference type="Proteomes" id="UP000678545">
    <property type="component" value="Unassembled WGS sequence"/>
</dbReference>
<evidence type="ECO:0000256" key="8">
    <source>
        <dbReference type="ARBA" id="ARBA00023118"/>
    </source>
</evidence>
<sequence>MMVTFVSQCQKNALKKTRRVLDAFANRIGDNTWQTVITEDGLAVVKKMLRQTASKNTAVACHWIRSRARSEFIWAVGNKGMFNEMGIVPVNSTQKEMKMKESNWRYLPLIKVCAALAALLHDWGKASLCFQNKLSAHKPMSDPLRHEWVSCLLLNAFIDGADNDEKWLKRLIDGEVNEEKLERFLTTNATKKPLKNLPPLASLVAWLILTHHKLPTLSKVICEEKWRDEACNSLSQANKWFESFWGYDNPHSEIELADCFNFPNGLLSESEQWLKQIKKWAAKAIAEKSLLAASMENGVWRVVLHHARLSLMLGDHLYSSKPADSNWKSSLAIYANTDSQTSQLKQKLDEHLCGVAKQALNAVHWLPAFEHELPFADSTKNLKEKSPKEFAWQDKIVTQIDRWREAELRKKTDEQFGFFTVNMASTGCGKTFANAKIMRALSPDANNLRYILALGLRTLTIQTGDEYKDRIGLDDTELAVLIGSKAVMDLHKAHQGNVVEKTTQEEFGSESAESLLDSELRYDCDIPVEGLATVLTTNKERRFLYAPVLVCTIDHIMAATETSRGGRYILPCLRLMSSDLVIDEIDDFDGGDLIAIARLVHLAGMLGRKVMISSATIPPDLALGYFHAYQLGWQLFAKSREIPFKVGCGWVDEFSAQVESVTMLATTEGETSFDSYHQKFIDKRVKNLSQQIAKRKAQITPIKEAEEKTSNSLQNGFFETVKDAIIQKHLEHHQTDPNTNKKVSFGVVRVANISPCVALAEYLMLAEWLDDIEVKVMAYHSQQVLLMRSVQEKYLDEVLKRKVPLAVFAHPHIKQQLATTTASNVIYILVATPVEEVGRDHDFDWAVIEPSSYRSIIQLAGRVLRHRNIEPALPNMALLEYNLKGMQQKNVLAIDRKAVFCRPGYESDSLPLRSHRLNDLLDEALIGERINATSRISRPAFLDPHNRLADLEHQAIANLLTRFDAKGPESLEGWLRQCWWLTALPQQLNRFRESRPTQILYLVSQDENDPEGKFVFMEKDQKGKLSKAETVQNIRHKEDTAPKNRLWLLRDYQAILQATAECFGISMEKAASRFGEISIPLNEDGQKQFSYSPQLGLTEVKQGK</sequence>
<dbReference type="InterPro" id="IPR054712">
    <property type="entry name" value="Cas3-like_dom"/>
</dbReference>